<dbReference type="GO" id="GO:0005524">
    <property type="term" value="F:ATP binding"/>
    <property type="evidence" value="ECO:0007669"/>
    <property type="project" value="UniProtKB-KW"/>
</dbReference>
<dbReference type="GO" id="GO:0000287">
    <property type="term" value="F:magnesium ion binding"/>
    <property type="evidence" value="ECO:0007669"/>
    <property type="project" value="InterPro"/>
</dbReference>
<dbReference type="PANTHER" id="PTHR38147">
    <property type="entry name" value="5-FORMAMINOIMIDAZOLE-4-CARBOXAMIDE-1-(BETA)-D-RIBOFURANOSYL 5'-MONOPHOSPHATE SYNTHETASE-RELATED"/>
    <property type="match status" value="1"/>
</dbReference>
<feature type="domain" description="IMP biosynthesis enzyme PurP N-terminal" evidence="10">
    <location>
        <begin position="24"/>
        <end position="149"/>
    </location>
</feature>
<keyword evidence="6" id="KW-0658">Purine biosynthesis</keyword>
<keyword evidence="9" id="KW-0464">Manganese</keyword>
<dbReference type="PIRSF" id="PIRSF004602">
    <property type="entry name" value="ATPgrasp_PurP"/>
    <property type="match status" value="1"/>
</dbReference>
<dbReference type="EMBL" id="DSGT01000002">
    <property type="protein sequence ID" value="HEW52746.1"/>
    <property type="molecule type" value="Genomic_DNA"/>
</dbReference>
<keyword evidence="4" id="KW-0479">Metal-binding</keyword>
<evidence type="ECO:0000256" key="9">
    <source>
        <dbReference type="ARBA" id="ARBA00023211"/>
    </source>
</evidence>
<dbReference type="Gene3D" id="3.30.470.20">
    <property type="entry name" value="ATP-grasp fold, B domain"/>
    <property type="match status" value="1"/>
</dbReference>
<evidence type="ECO:0000256" key="2">
    <source>
        <dbReference type="ARBA" id="ARBA00001946"/>
    </source>
</evidence>
<dbReference type="InterPro" id="IPR023656">
    <property type="entry name" value="IMP_biosynth_PurP"/>
</dbReference>
<organism evidence="12">
    <name type="scientific">Ignisphaera aggregans</name>
    <dbReference type="NCBI Taxonomy" id="334771"/>
    <lineage>
        <taxon>Archaea</taxon>
        <taxon>Thermoproteota</taxon>
        <taxon>Thermoprotei</taxon>
        <taxon>Desulfurococcales</taxon>
        <taxon>Desulfurococcaceae</taxon>
        <taxon>Ignisphaera</taxon>
    </lineage>
</organism>
<feature type="domain" description="IMP biosynthesis enzyme PurP C-terminal" evidence="11">
    <location>
        <begin position="182"/>
        <end position="372"/>
    </location>
</feature>
<keyword evidence="3 12" id="KW-0436">Ligase</keyword>
<evidence type="ECO:0000256" key="1">
    <source>
        <dbReference type="ARBA" id="ARBA00001936"/>
    </source>
</evidence>
<dbReference type="PANTHER" id="PTHR38147:SF1">
    <property type="entry name" value="5-FORMAMINOIMIDAZOLE-4-CARBOXAMIDE-1-(BETA)-D-RIBOFURANOSYL 5'-MONOPHOSPHATE SYNTHETASE"/>
    <property type="match status" value="1"/>
</dbReference>
<protein>
    <submittedName>
        <fullName evidence="12">Formate--phosphoribosylaminoimidazolecarboxamide ligase family protein</fullName>
    </submittedName>
</protein>
<keyword evidence="5" id="KW-0547">Nucleotide-binding</keyword>
<dbReference type="SUPFAM" id="SSF52440">
    <property type="entry name" value="PreATP-grasp domain"/>
    <property type="match status" value="1"/>
</dbReference>
<dbReference type="Pfam" id="PF06973">
    <property type="entry name" value="DUF1297"/>
    <property type="match status" value="1"/>
</dbReference>
<keyword evidence="7" id="KW-0067">ATP-binding</keyword>
<evidence type="ECO:0000256" key="5">
    <source>
        <dbReference type="ARBA" id="ARBA00022741"/>
    </source>
</evidence>
<dbReference type="AlphaFoldDB" id="A0A7C2V911"/>
<dbReference type="Pfam" id="PF06849">
    <property type="entry name" value="DUF1246"/>
    <property type="match status" value="1"/>
</dbReference>
<comment type="cofactor">
    <cofactor evidence="2">
        <name>Mg(2+)</name>
        <dbReference type="ChEBI" id="CHEBI:18420"/>
    </cofactor>
</comment>
<sequence>MASHRYEPKTLLSGYRLELDTLHIATIASHSALDVFDGAKDEGFKTIAVCQKGREKPYLRFRRVVDTPLILDRFADVVKDEVVSVLRSKNSIFIPNRSFSVYVGYDNIEERFPVPIFGNRYLLRYEERHGAKNYYRLLDEAGIRRPKTFYTPDEIDRPVMIKMPHARKRVERGFFIAIDRDDFWKKFRKLQSDGIVDVKDLEKASIEELIIGAHFNVNYFRSVARKDVEIISIDRRIQTNYDGFLRLSADIQLELKDYVDIEMVEIGHEMATIRESMLGKLFDIGDRFVDASARVEPPGVIGPFTLQLMVTSDMDVVVFDVAPRIGGGTNVHMGLGGQYSKLYFGKPISMGRRIAIEIKECIDMGCLEDVVT</sequence>
<proteinExistence type="predicted"/>
<evidence type="ECO:0000256" key="8">
    <source>
        <dbReference type="ARBA" id="ARBA00022842"/>
    </source>
</evidence>
<name>A0A7C2V911_9CREN</name>
<reference evidence="12" key="1">
    <citation type="journal article" date="2020" name="mSystems">
        <title>Genome- and Community-Level Interaction Insights into Carbon Utilization and Element Cycling Functions of Hydrothermarchaeota in Hydrothermal Sediment.</title>
        <authorList>
            <person name="Zhou Z."/>
            <person name="Liu Y."/>
            <person name="Xu W."/>
            <person name="Pan J."/>
            <person name="Luo Z.H."/>
            <person name="Li M."/>
        </authorList>
    </citation>
    <scope>NUCLEOTIDE SEQUENCE [LARGE SCALE GENOMIC DNA]</scope>
    <source>
        <strain evidence="12">SpSt-16</strain>
    </source>
</reference>
<dbReference type="InterPro" id="IPR013815">
    <property type="entry name" value="ATP_grasp_subdomain_1"/>
</dbReference>
<dbReference type="GO" id="GO:0006188">
    <property type="term" value="P:IMP biosynthetic process"/>
    <property type="evidence" value="ECO:0007669"/>
    <property type="project" value="InterPro"/>
</dbReference>
<evidence type="ECO:0000256" key="7">
    <source>
        <dbReference type="ARBA" id="ARBA00022840"/>
    </source>
</evidence>
<dbReference type="GO" id="GO:0016879">
    <property type="term" value="F:ligase activity, forming carbon-nitrogen bonds"/>
    <property type="evidence" value="ECO:0007669"/>
    <property type="project" value="InterPro"/>
</dbReference>
<keyword evidence="8" id="KW-0460">Magnesium</keyword>
<evidence type="ECO:0000256" key="6">
    <source>
        <dbReference type="ARBA" id="ARBA00022755"/>
    </source>
</evidence>
<dbReference type="InterPro" id="IPR010672">
    <property type="entry name" value="IMP_biosynth_PurP_N"/>
</dbReference>
<dbReference type="InterPro" id="IPR009720">
    <property type="entry name" value="IMP_biosynth_PurP_C"/>
</dbReference>
<comment type="caution">
    <text evidence="12">The sequence shown here is derived from an EMBL/GenBank/DDBJ whole genome shotgun (WGS) entry which is preliminary data.</text>
</comment>
<evidence type="ECO:0000313" key="12">
    <source>
        <dbReference type="EMBL" id="HEW52746.1"/>
    </source>
</evidence>
<accession>A0A7C2V911</accession>
<evidence type="ECO:0000256" key="3">
    <source>
        <dbReference type="ARBA" id="ARBA00022598"/>
    </source>
</evidence>
<evidence type="ECO:0000256" key="4">
    <source>
        <dbReference type="ARBA" id="ARBA00022723"/>
    </source>
</evidence>
<gene>
    <name evidence="12" type="ORF">ENO77_01000</name>
</gene>
<evidence type="ECO:0000259" key="10">
    <source>
        <dbReference type="Pfam" id="PF06849"/>
    </source>
</evidence>
<dbReference type="InterPro" id="IPR016185">
    <property type="entry name" value="PreATP-grasp_dom_sf"/>
</dbReference>
<dbReference type="Gene3D" id="3.30.1490.20">
    <property type="entry name" value="ATP-grasp fold, A domain"/>
    <property type="match status" value="1"/>
</dbReference>
<evidence type="ECO:0000259" key="11">
    <source>
        <dbReference type="Pfam" id="PF06973"/>
    </source>
</evidence>
<dbReference type="SUPFAM" id="SSF56059">
    <property type="entry name" value="Glutathione synthetase ATP-binding domain-like"/>
    <property type="match status" value="1"/>
</dbReference>
<comment type="cofactor">
    <cofactor evidence="1">
        <name>Mn(2+)</name>
        <dbReference type="ChEBI" id="CHEBI:29035"/>
    </cofactor>
</comment>
<dbReference type="Gene3D" id="3.40.50.20">
    <property type="match status" value="1"/>
</dbReference>